<keyword evidence="3" id="KW-0813">Transport</keyword>
<dbReference type="Proteomes" id="UP001065174">
    <property type="component" value="Chromosome"/>
</dbReference>
<keyword evidence="8" id="KW-0915">Sodium</keyword>
<keyword evidence="7 12" id="KW-1133">Transmembrane helix</keyword>
<gene>
    <name evidence="14" type="ORF">N6H18_11000</name>
</gene>
<dbReference type="InterPro" id="IPR038770">
    <property type="entry name" value="Na+/solute_symporter_sf"/>
</dbReference>
<feature type="transmembrane region" description="Helical" evidence="12">
    <location>
        <begin position="356"/>
        <end position="373"/>
    </location>
</feature>
<feature type="transmembrane region" description="Helical" evidence="12">
    <location>
        <begin position="70"/>
        <end position="87"/>
    </location>
</feature>
<feature type="transmembrane region" description="Helical" evidence="12">
    <location>
        <begin position="99"/>
        <end position="120"/>
    </location>
</feature>
<evidence type="ECO:0000256" key="11">
    <source>
        <dbReference type="ARBA" id="ARBA00023201"/>
    </source>
</evidence>
<feature type="transmembrane region" description="Helical" evidence="12">
    <location>
        <begin position="132"/>
        <end position="151"/>
    </location>
</feature>
<evidence type="ECO:0000256" key="3">
    <source>
        <dbReference type="ARBA" id="ARBA00022448"/>
    </source>
</evidence>
<reference evidence="14" key="1">
    <citation type="submission" date="2022-09" db="EMBL/GenBank/DDBJ databases">
        <title>Comparative genomics and taxonomic characterization of three novel marine species of genus Reichenbachiella exhibiting antioxidant and polysaccharide degradation activities.</title>
        <authorList>
            <person name="Muhammad N."/>
            <person name="Lee Y.-J."/>
            <person name="Ko J."/>
            <person name="Kim S.-G."/>
        </authorList>
    </citation>
    <scope>NUCLEOTIDE SEQUENCE</scope>
    <source>
        <strain evidence="14">BKB1-1</strain>
    </source>
</reference>
<evidence type="ECO:0000256" key="12">
    <source>
        <dbReference type="SAM" id="Phobius"/>
    </source>
</evidence>
<keyword evidence="9" id="KW-0406">Ion transport</keyword>
<name>A0ABY6CK36_9BACT</name>
<proteinExistence type="inferred from homology"/>
<evidence type="ECO:0000313" key="15">
    <source>
        <dbReference type="Proteomes" id="UP001065174"/>
    </source>
</evidence>
<evidence type="ECO:0000313" key="14">
    <source>
        <dbReference type="EMBL" id="UXP30879.1"/>
    </source>
</evidence>
<evidence type="ECO:0000256" key="6">
    <source>
        <dbReference type="ARBA" id="ARBA00022692"/>
    </source>
</evidence>
<dbReference type="RefSeq" id="WP_262308325.1">
    <property type="nucleotide sequence ID" value="NZ_CP106679.1"/>
</dbReference>
<evidence type="ECO:0000256" key="8">
    <source>
        <dbReference type="ARBA" id="ARBA00023053"/>
    </source>
</evidence>
<evidence type="ECO:0000256" key="1">
    <source>
        <dbReference type="ARBA" id="ARBA00004651"/>
    </source>
</evidence>
<feature type="transmembrane region" description="Helical" evidence="12">
    <location>
        <begin position="171"/>
        <end position="189"/>
    </location>
</feature>
<sequence length="428" mass="47175">MQILDILALFIFLAGVFIYINTYYLKLPSSVGLMILALGLSLALLILNELIPEFKLGTERILKDYDYHEVLYQLVLSFLLFAGALQIDFKKLAEERTAVIILAFVGVIISTAIVGVSVYYLLDWIGLELDMMYCLVFGALISPTDPIAVSATIRKYNLSKNLETRIAGESLFNDGIAVVMALTLLDLAHSGEDHYIGPVDILWVFGTDIIGGIIIGLFLGYLGYRLLKYIDNDEVEVEVLMTLALVMAGTQLAEFTHVSAKQAVVIMGLVIGNEGKSGHVTSAAGDYVFKFWYLIEETLSAMLFVLIGLEMLIIPLRYDYFAAGLFAYIIVLAARYISVGAPIAAMSTFRKFEGNTINVLAWGGLRGGIPIALSLSLPDFEGKEIIITMTYTVVVCSVLYQGLTIPHLMRTTFNDKKPQQPKTKSSHS</sequence>
<keyword evidence="6 12" id="KW-0812">Transmembrane</keyword>
<evidence type="ECO:0000256" key="9">
    <source>
        <dbReference type="ARBA" id="ARBA00023065"/>
    </source>
</evidence>
<feature type="transmembrane region" description="Helical" evidence="12">
    <location>
        <begin position="291"/>
        <end position="314"/>
    </location>
</feature>
<dbReference type="InterPro" id="IPR006153">
    <property type="entry name" value="Cation/H_exchanger_TM"/>
</dbReference>
<protein>
    <submittedName>
        <fullName evidence="14">Sodium:proton antiporter</fullName>
    </submittedName>
</protein>
<evidence type="ECO:0000256" key="5">
    <source>
        <dbReference type="ARBA" id="ARBA00022475"/>
    </source>
</evidence>
<comment type="subcellular location">
    <subcellularLocation>
        <location evidence="1">Cell membrane</location>
        <topology evidence="1">Multi-pass membrane protein</topology>
    </subcellularLocation>
</comment>
<organism evidence="14 15">
    <name type="scientific">Reichenbachiella agarivorans</name>
    <dbReference type="NCBI Taxonomy" id="2979464"/>
    <lineage>
        <taxon>Bacteria</taxon>
        <taxon>Pseudomonadati</taxon>
        <taxon>Bacteroidota</taxon>
        <taxon>Cytophagia</taxon>
        <taxon>Cytophagales</taxon>
        <taxon>Reichenbachiellaceae</taxon>
        <taxon>Reichenbachiella</taxon>
    </lineage>
</organism>
<evidence type="ECO:0000256" key="10">
    <source>
        <dbReference type="ARBA" id="ARBA00023136"/>
    </source>
</evidence>
<accession>A0ABY6CK36</accession>
<evidence type="ECO:0000256" key="4">
    <source>
        <dbReference type="ARBA" id="ARBA00022449"/>
    </source>
</evidence>
<evidence type="ECO:0000259" key="13">
    <source>
        <dbReference type="Pfam" id="PF00999"/>
    </source>
</evidence>
<dbReference type="Gene3D" id="1.20.1530.20">
    <property type="match status" value="1"/>
</dbReference>
<feature type="transmembrane region" description="Helical" evidence="12">
    <location>
        <begin position="385"/>
        <end position="403"/>
    </location>
</feature>
<feature type="transmembrane region" description="Helical" evidence="12">
    <location>
        <begin position="31"/>
        <end position="50"/>
    </location>
</feature>
<evidence type="ECO:0000256" key="7">
    <source>
        <dbReference type="ARBA" id="ARBA00022989"/>
    </source>
</evidence>
<dbReference type="Pfam" id="PF00999">
    <property type="entry name" value="Na_H_Exchanger"/>
    <property type="match status" value="1"/>
</dbReference>
<dbReference type="PANTHER" id="PTHR10110:SF195">
    <property type="entry name" value="NA(+)_H(+) ANTIPORTER NHAS2"/>
    <property type="match status" value="1"/>
</dbReference>
<evidence type="ECO:0000256" key="2">
    <source>
        <dbReference type="ARBA" id="ARBA00007367"/>
    </source>
</evidence>
<feature type="transmembrane region" description="Helical" evidence="12">
    <location>
        <begin position="201"/>
        <end position="222"/>
    </location>
</feature>
<keyword evidence="15" id="KW-1185">Reference proteome</keyword>
<dbReference type="EMBL" id="CP106679">
    <property type="protein sequence ID" value="UXP30879.1"/>
    <property type="molecule type" value="Genomic_DNA"/>
</dbReference>
<keyword evidence="10 12" id="KW-0472">Membrane</keyword>
<feature type="domain" description="Cation/H+ exchanger transmembrane" evidence="13">
    <location>
        <begin position="16"/>
        <end position="410"/>
    </location>
</feature>
<comment type="similarity">
    <text evidence="2">Belongs to the monovalent cation:proton antiporter 1 (CPA1) transporter (TC 2.A.36) family.</text>
</comment>
<feature type="transmembrane region" description="Helical" evidence="12">
    <location>
        <begin position="320"/>
        <end position="344"/>
    </location>
</feature>
<dbReference type="InterPro" id="IPR018422">
    <property type="entry name" value="Cation/H_exchanger_CPA1"/>
</dbReference>
<feature type="transmembrane region" description="Helical" evidence="12">
    <location>
        <begin position="6"/>
        <end position="24"/>
    </location>
</feature>
<keyword evidence="4" id="KW-0050">Antiport</keyword>
<keyword evidence="5" id="KW-1003">Cell membrane</keyword>
<keyword evidence="11" id="KW-0739">Sodium transport</keyword>
<dbReference type="PANTHER" id="PTHR10110">
    <property type="entry name" value="SODIUM/HYDROGEN EXCHANGER"/>
    <property type="match status" value="1"/>
</dbReference>